<proteinExistence type="predicted"/>
<evidence type="ECO:0000313" key="3">
    <source>
        <dbReference type="Proteomes" id="UP000198749"/>
    </source>
</evidence>
<organism evidence="2 3">
    <name type="scientific">Amphritea atlantica</name>
    <dbReference type="NCBI Taxonomy" id="355243"/>
    <lineage>
        <taxon>Bacteria</taxon>
        <taxon>Pseudomonadati</taxon>
        <taxon>Pseudomonadota</taxon>
        <taxon>Gammaproteobacteria</taxon>
        <taxon>Oceanospirillales</taxon>
        <taxon>Oceanospirillaceae</taxon>
        <taxon>Amphritea</taxon>
    </lineage>
</organism>
<name>A0A1H9CT51_9GAMM</name>
<reference evidence="3" key="1">
    <citation type="submission" date="2016-10" db="EMBL/GenBank/DDBJ databases">
        <authorList>
            <person name="Varghese N."/>
            <person name="Submissions S."/>
        </authorList>
    </citation>
    <scope>NUCLEOTIDE SEQUENCE [LARGE SCALE GENOMIC DNA]</scope>
    <source>
        <strain evidence="3">DSM 18887</strain>
    </source>
</reference>
<evidence type="ECO:0000256" key="1">
    <source>
        <dbReference type="SAM" id="MobiDB-lite"/>
    </source>
</evidence>
<keyword evidence="3" id="KW-1185">Reference proteome</keyword>
<accession>A0A1H9CT51</accession>
<dbReference type="RefSeq" id="WP_091352566.1">
    <property type="nucleotide sequence ID" value="NZ_AP025284.1"/>
</dbReference>
<dbReference type="EMBL" id="FOGB01000001">
    <property type="protein sequence ID" value="SEQ03773.1"/>
    <property type="molecule type" value="Genomic_DNA"/>
</dbReference>
<dbReference type="Proteomes" id="UP000198749">
    <property type="component" value="Unassembled WGS sequence"/>
</dbReference>
<sequence>MSNRNRISNYSDDQDDWDEEYDSYKGSKRRARPIRAIDYSSDDFWDEADDELPEELGRKSHSRRRDIEDRLERQRLKRDIYGDMDRQDRA</sequence>
<feature type="region of interest" description="Disordered" evidence="1">
    <location>
        <begin position="50"/>
        <end position="69"/>
    </location>
</feature>
<dbReference type="STRING" id="355243.SAMN03080615_00124"/>
<gene>
    <name evidence="2" type="ORF">SAMN03080615_00124</name>
</gene>
<dbReference type="AlphaFoldDB" id="A0A1H9CT51"/>
<dbReference type="OrthoDB" id="10006362at2"/>
<evidence type="ECO:0000313" key="2">
    <source>
        <dbReference type="EMBL" id="SEQ03773.1"/>
    </source>
</evidence>
<feature type="compositionally biased region" description="Acidic residues" evidence="1">
    <location>
        <begin position="12"/>
        <end position="21"/>
    </location>
</feature>
<protein>
    <submittedName>
        <fullName evidence="2">Uncharacterized protein</fullName>
    </submittedName>
</protein>
<feature type="region of interest" description="Disordered" evidence="1">
    <location>
        <begin position="1"/>
        <end position="32"/>
    </location>
</feature>